<reference evidence="4 5" key="1">
    <citation type="submission" date="2020-04" db="EMBL/GenBank/DDBJ databases">
        <authorList>
            <person name="Wallbank WR R."/>
            <person name="Pardo Diaz C."/>
            <person name="Kozak K."/>
            <person name="Martin S."/>
            <person name="Jiggins C."/>
            <person name="Moest M."/>
            <person name="Warren A I."/>
            <person name="Byers J.R.P. K."/>
            <person name="Montejo-Kovacevich G."/>
            <person name="Yen C E."/>
        </authorList>
    </citation>
    <scope>NUCLEOTIDE SEQUENCE [LARGE SCALE GENOMIC DNA]</scope>
</reference>
<evidence type="ECO:0000313" key="2">
    <source>
        <dbReference type="EMBL" id="CAB3222554.1"/>
    </source>
</evidence>
<organism evidence="3 4">
    <name type="scientific">Arctia plantaginis</name>
    <name type="common">Wood tiger moth</name>
    <name type="synonym">Phalaena plantaginis</name>
    <dbReference type="NCBI Taxonomy" id="874455"/>
    <lineage>
        <taxon>Eukaryota</taxon>
        <taxon>Metazoa</taxon>
        <taxon>Ecdysozoa</taxon>
        <taxon>Arthropoda</taxon>
        <taxon>Hexapoda</taxon>
        <taxon>Insecta</taxon>
        <taxon>Pterygota</taxon>
        <taxon>Neoptera</taxon>
        <taxon>Endopterygota</taxon>
        <taxon>Lepidoptera</taxon>
        <taxon>Glossata</taxon>
        <taxon>Ditrysia</taxon>
        <taxon>Noctuoidea</taxon>
        <taxon>Erebidae</taxon>
        <taxon>Arctiinae</taxon>
        <taxon>Arctia</taxon>
    </lineage>
</organism>
<dbReference type="InterPro" id="IPR036728">
    <property type="entry name" value="PBP_GOBP_sf"/>
</dbReference>
<dbReference type="InterPro" id="IPR006170">
    <property type="entry name" value="PBP/GOBP"/>
</dbReference>
<evidence type="ECO:0000256" key="1">
    <source>
        <dbReference type="SAM" id="SignalP"/>
    </source>
</evidence>
<dbReference type="OrthoDB" id="7234983at2759"/>
<dbReference type="Proteomes" id="UP000494106">
    <property type="component" value="Unassembled WGS sequence"/>
</dbReference>
<feature type="signal peptide" evidence="1">
    <location>
        <begin position="1"/>
        <end position="16"/>
    </location>
</feature>
<dbReference type="EMBL" id="CADEBC010000577">
    <property type="protein sequence ID" value="CAB3255758.1"/>
    <property type="molecule type" value="Genomic_DNA"/>
</dbReference>
<dbReference type="AlphaFoldDB" id="A0A8S1B804"/>
<name>A0A8S1B804_ARCPL</name>
<dbReference type="Pfam" id="PF01395">
    <property type="entry name" value="PBP_GOBP"/>
    <property type="match status" value="1"/>
</dbReference>
<comment type="caution">
    <text evidence="3">The sequence shown here is derived from an EMBL/GenBank/DDBJ whole genome shotgun (WGS) entry which is preliminary data.</text>
</comment>
<proteinExistence type="predicted"/>
<feature type="chain" id="PRO_5036434394" evidence="1">
    <location>
        <begin position="17"/>
        <end position="165"/>
    </location>
</feature>
<evidence type="ECO:0000313" key="5">
    <source>
        <dbReference type="Proteomes" id="UP000494256"/>
    </source>
</evidence>
<protein>
    <submittedName>
        <fullName evidence="3">Uncharacterized protein</fullName>
    </submittedName>
</protein>
<dbReference type="GO" id="GO:0005549">
    <property type="term" value="F:odorant binding"/>
    <property type="evidence" value="ECO:0007669"/>
    <property type="project" value="InterPro"/>
</dbReference>
<dbReference type="Gene3D" id="1.10.238.270">
    <property type="match status" value="1"/>
</dbReference>
<evidence type="ECO:0000313" key="4">
    <source>
        <dbReference type="Proteomes" id="UP000494106"/>
    </source>
</evidence>
<accession>A0A8S1B804</accession>
<sequence length="165" mass="18760">MCRVVMFFVFMFAVSAARDDAGSKCHRLHHKMVPCCTGITMRVINEREELKECYEKVKPGPPFSCDLENCIAKKFGYYGEDGNLDTEVLARLIENKYENNEQVITAIKEKCLNGDISKHGPPNLCVTMKMKHCFNNQFLKTCPEWSNEGECSGFQDLVAECVVDD</sequence>
<gene>
    <name evidence="2" type="ORF">APLA_LOCUS1202</name>
    <name evidence="3" type="ORF">APLA_LOCUS15044</name>
</gene>
<keyword evidence="1" id="KW-0732">Signal</keyword>
<evidence type="ECO:0000313" key="3">
    <source>
        <dbReference type="EMBL" id="CAB3255758.1"/>
    </source>
</evidence>
<keyword evidence="4" id="KW-1185">Reference proteome</keyword>
<dbReference type="EMBL" id="CADEBD010000057">
    <property type="protein sequence ID" value="CAB3222554.1"/>
    <property type="molecule type" value="Genomic_DNA"/>
</dbReference>
<dbReference type="Proteomes" id="UP000494256">
    <property type="component" value="Unassembled WGS sequence"/>
</dbReference>
<dbReference type="SUPFAM" id="SSF47565">
    <property type="entry name" value="Insect pheromone/odorant-binding proteins"/>
    <property type="match status" value="1"/>
</dbReference>